<sequence length="302" mass="32883">MADNGMSFEHAGRSLIIAVIAALIGLAFAWGAGSGSVVFSGVPAVFLCALVAFAVNWLAFIPAALFQSDRFYDTTGALTYLTVIALACAAAIEANGSLDPRRVVVAGMVALWTIRLGSFLFTRIHAAGGTDVRFEKIKVNPPRFLVAWTLQACWVIFTASAALVIITAPERAPLDAFFWAGAALWVVGFAFEVVADDQKRRFKADPVNKGRFITSGLWAWSQHPNYFGEITLWTGILVIALPMLSGWSWLVVFSPVFVTLLLTKVSGINLLDAIARKRWGDEPAYQAYRARTPVLFPRLPRG</sequence>
<feature type="transmembrane region" description="Helical" evidence="1">
    <location>
        <begin position="177"/>
        <end position="195"/>
    </location>
</feature>
<feature type="transmembrane region" description="Helical" evidence="1">
    <location>
        <begin position="145"/>
        <end position="165"/>
    </location>
</feature>
<dbReference type="STRING" id="1300349.I603_1200"/>
<dbReference type="GO" id="GO:0016020">
    <property type="term" value="C:membrane"/>
    <property type="evidence" value="ECO:0007669"/>
    <property type="project" value="TreeGrafter"/>
</dbReference>
<evidence type="ECO:0000313" key="2">
    <source>
        <dbReference type="EMBL" id="OBV11757.1"/>
    </source>
</evidence>
<accession>A0A1A7BJV3</accession>
<gene>
    <name evidence="2" type="ORF">I603_1200</name>
</gene>
<feature type="transmembrane region" description="Helical" evidence="1">
    <location>
        <begin position="12"/>
        <end position="32"/>
    </location>
</feature>
<evidence type="ECO:0000313" key="3">
    <source>
        <dbReference type="Proteomes" id="UP000092484"/>
    </source>
</evidence>
<dbReference type="EMBL" id="LZYB01000002">
    <property type="protein sequence ID" value="OBV11757.1"/>
    <property type="molecule type" value="Genomic_DNA"/>
</dbReference>
<reference evidence="2 3" key="1">
    <citation type="submission" date="2016-06" db="EMBL/GenBank/DDBJ databases">
        <title>Genome sequence of Porphyrobacter dokdonensis DSW-74.</title>
        <authorList>
            <person name="Kim J.F."/>
            <person name="Song J.Y."/>
        </authorList>
    </citation>
    <scope>NUCLEOTIDE SEQUENCE [LARGE SCALE GENOMIC DNA]</scope>
    <source>
        <strain evidence="2 3">DSW-74</strain>
    </source>
</reference>
<dbReference type="AlphaFoldDB" id="A0A1A7BJV3"/>
<feature type="transmembrane region" description="Helical" evidence="1">
    <location>
        <begin position="226"/>
        <end position="244"/>
    </location>
</feature>
<dbReference type="Proteomes" id="UP000092484">
    <property type="component" value="Unassembled WGS sequence"/>
</dbReference>
<keyword evidence="1" id="KW-0812">Transmembrane</keyword>
<feature type="transmembrane region" description="Helical" evidence="1">
    <location>
        <begin position="78"/>
        <end position="98"/>
    </location>
</feature>
<keyword evidence="1" id="KW-0472">Membrane</keyword>
<organism evidence="2 3">
    <name type="scientific">Erythrobacter dokdonensis DSW-74</name>
    <dbReference type="NCBI Taxonomy" id="1300349"/>
    <lineage>
        <taxon>Bacteria</taxon>
        <taxon>Pseudomonadati</taxon>
        <taxon>Pseudomonadota</taxon>
        <taxon>Alphaproteobacteria</taxon>
        <taxon>Sphingomonadales</taxon>
        <taxon>Erythrobacteraceae</taxon>
        <taxon>Erythrobacter/Porphyrobacter group</taxon>
        <taxon>Erythrobacter</taxon>
    </lineage>
</organism>
<dbReference type="PROSITE" id="PS50244">
    <property type="entry name" value="S5A_REDUCTASE"/>
    <property type="match status" value="1"/>
</dbReference>
<dbReference type="PANTHER" id="PTHR32251">
    <property type="entry name" value="3-OXO-5-ALPHA-STEROID 4-DEHYDROGENASE"/>
    <property type="match status" value="1"/>
</dbReference>
<keyword evidence="3" id="KW-1185">Reference proteome</keyword>
<comment type="caution">
    <text evidence="2">The sequence shown here is derived from an EMBL/GenBank/DDBJ whole genome shotgun (WGS) entry which is preliminary data.</text>
</comment>
<dbReference type="PANTHER" id="PTHR32251:SF17">
    <property type="entry name" value="STEROID 5-ALPHA REDUCTASE C-TERMINAL DOMAIN-CONTAINING PROTEIN"/>
    <property type="match status" value="1"/>
</dbReference>
<name>A0A1A7BJV3_9SPHN</name>
<feature type="transmembrane region" description="Helical" evidence="1">
    <location>
        <begin position="250"/>
        <end position="271"/>
    </location>
</feature>
<feature type="transmembrane region" description="Helical" evidence="1">
    <location>
        <begin position="44"/>
        <end position="66"/>
    </location>
</feature>
<dbReference type="Pfam" id="PF06966">
    <property type="entry name" value="DUF1295"/>
    <property type="match status" value="1"/>
</dbReference>
<evidence type="ECO:0000256" key="1">
    <source>
        <dbReference type="SAM" id="Phobius"/>
    </source>
</evidence>
<dbReference type="Gene3D" id="1.20.120.1630">
    <property type="match status" value="1"/>
</dbReference>
<dbReference type="InterPro" id="IPR010721">
    <property type="entry name" value="UstE-like"/>
</dbReference>
<keyword evidence="1" id="KW-1133">Transmembrane helix</keyword>
<protein>
    <submittedName>
        <fullName evidence="2">Membrane protein</fullName>
    </submittedName>
</protein>
<proteinExistence type="predicted"/>